<dbReference type="PROSITE" id="PS51459">
    <property type="entry name" value="FIDO"/>
    <property type="match status" value="1"/>
</dbReference>
<sequence length="508" mass="58414">MLLRRSLAQCNKEGYESHATNAVSLFLVFSCGLLSSLVLVSLFGGNFLPTKEQLTARLDHSFESVPHFDEALVQVVTESYPYEYQERSRKTGDEVINRSQNRALQTPFHLGFNLELDDEPIDSEKKQRFSSVPTTELIRLEKHKSSKVSTENKAEAQASLHAALDMWERRKLEKAMKLFQHAMLLDPKEPDILTRYGEFLEEYEYDIIGADHLYAKALHSSPSHSKALQNRERTLPLVDELDKSRLLKLDRLRDELMRISDANHALRRIKKEAYFHYIYHTAGIEGNTMTLAQTRSILETRMAVPGKSILEHNEILGLDAALKFINQTLLHRIGQVTLHDILQIHQKVMGYADPDQCGQIRTTQVYVGSHIPPAAYEVREMLQDMVDWLNSEDALRLHPVEYASLAHYKLVYIHPFYDGNGRTARLLMNWFLMQSGYPPVMIRKQERMRYYETLENANEGDVRPFIRFIAECTEQTLNVYLWATREASGEILGSALEKDNGRTIIMGG</sequence>
<keyword evidence="11 23" id="KW-1133">Transmembrane helix</keyword>
<feature type="binding site" evidence="19">
    <location>
        <begin position="418"/>
        <end position="425"/>
    </location>
    <ligand>
        <name>ATP</name>
        <dbReference type="ChEBI" id="CHEBI:30616"/>
    </ligand>
</feature>
<dbReference type="Proteomes" id="UP000677054">
    <property type="component" value="Unassembled WGS sequence"/>
</dbReference>
<evidence type="ECO:0000313" key="25">
    <source>
        <dbReference type="EMBL" id="CAD7246058.1"/>
    </source>
</evidence>
<dbReference type="EMBL" id="LR900542">
    <property type="protein sequence ID" value="CAD7246058.1"/>
    <property type="molecule type" value="Genomic_DNA"/>
</dbReference>
<proteinExistence type="inferred from homology"/>
<organism evidence="25">
    <name type="scientific">Darwinula stevensoni</name>
    <dbReference type="NCBI Taxonomy" id="69355"/>
    <lineage>
        <taxon>Eukaryota</taxon>
        <taxon>Metazoa</taxon>
        <taxon>Ecdysozoa</taxon>
        <taxon>Arthropoda</taxon>
        <taxon>Crustacea</taxon>
        <taxon>Oligostraca</taxon>
        <taxon>Ostracoda</taxon>
        <taxon>Podocopa</taxon>
        <taxon>Podocopida</taxon>
        <taxon>Darwinulocopina</taxon>
        <taxon>Darwinuloidea</taxon>
        <taxon>Darwinulidae</taxon>
        <taxon>Darwinula</taxon>
    </lineage>
</organism>
<dbReference type="PANTHER" id="PTHR13504">
    <property type="entry name" value="FIDO DOMAIN-CONTAINING PROTEIN DDB_G0283145"/>
    <property type="match status" value="1"/>
</dbReference>
<feature type="active site" evidence="18">
    <location>
        <position position="414"/>
    </location>
</feature>
<evidence type="ECO:0000256" key="4">
    <source>
        <dbReference type="ARBA" id="ARBA00022679"/>
    </source>
</evidence>
<dbReference type="AlphaFoldDB" id="A0A7R8X8K9"/>
<evidence type="ECO:0000256" key="17">
    <source>
        <dbReference type="ARBA" id="ARBA00049297"/>
    </source>
</evidence>
<evidence type="ECO:0000256" key="23">
    <source>
        <dbReference type="SAM" id="Phobius"/>
    </source>
</evidence>
<dbReference type="GO" id="GO:0005524">
    <property type="term" value="F:ATP binding"/>
    <property type="evidence" value="ECO:0007669"/>
    <property type="project" value="UniProtKB-KW"/>
</dbReference>
<evidence type="ECO:0000256" key="9">
    <source>
        <dbReference type="ARBA" id="ARBA00022803"/>
    </source>
</evidence>
<evidence type="ECO:0000256" key="15">
    <source>
        <dbReference type="ARBA" id="ARBA00047939"/>
    </source>
</evidence>
<accession>A0A7R8X8K9</accession>
<evidence type="ECO:0000256" key="5">
    <source>
        <dbReference type="ARBA" id="ARBA00022692"/>
    </source>
</evidence>
<dbReference type="InterPro" id="IPR040198">
    <property type="entry name" value="Fido_containing"/>
</dbReference>
<keyword evidence="6" id="KW-0548">Nucleotidyltransferase</keyword>
<comment type="catalytic activity">
    <reaction evidence="17">
        <text>3-O-(5'-adenylyl)-L-threonyl-[protein] + H2O = L-threonyl-[protein] + AMP + H(+)</text>
        <dbReference type="Rhea" id="RHEA:55932"/>
        <dbReference type="Rhea" id="RHEA-COMP:11060"/>
        <dbReference type="Rhea" id="RHEA-COMP:13847"/>
        <dbReference type="ChEBI" id="CHEBI:15377"/>
        <dbReference type="ChEBI" id="CHEBI:15378"/>
        <dbReference type="ChEBI" id="CHEBI:30013"/>
        <dbReference type="ChEBI" id="CHEBI:138113"/>
        <dbReference type="ChEBI" id="CHEBI:456215"/>
    </reaction>
</comment>
<dbReference type="SUPFAM" id="SSF140931">
    <property type="entry name" value="Fic-like"/>
    <property type="match status" value="1"/>
</dbReference>
<dbReference type="InterPro" id="IPR011990">
    <property type="entry name" value="TPR-like_helical_dom_sf"/>
</dbReference>
<dbReference type="PROSITE" id="PS50005">
    <property type="entry name" value="TPR"/>
    <property type="match status" value="1"/>
</dbReference>
<evidence type="ECO:0000256" key="1">
    <source>
        <dbReference type="ARBA" id="ARBA00004167"/>
    </source>
</evidence>
<keyword evidence="9 22" id="KW-0802">TPR repeat</keyword>
<evidence type="ECO:0000256" key="16">
    <source>
        <dbReference type="ARBA" id="ARBA00048696"/>
    </source>
</evidence>
<evidence type="ECO:0000256" key="12">
    <source>
        <dbReference type="ARBA" id="ARBA00023136"/>
    </source>
</evidence>
<evidence type="ECO:0000256" key="7">
    <source>
        <dbReference type="ARBA" id="ARBA00022737"/>
    </source>
</evidence>
<dbReference type="Gene3D" id="1.25.40.10">
    <property type="entry name" value="Tetratricopeptide repeat domain"/>
    <property type="match status" value="1"/>
</dbReference>
<keyword evidence="12 23" id="KW-0472">Membrane</keyword>
<evidence type="ECO:0000256" key="3">
    <source>
        <dbReference type="ARBA" id="ARBA00014915"/>
    </source>
</evidence>
<evidence type="ECO:0000256" key="11">
    <source>
        <dbReference type="ARBA" id="ARBA00022989"/>
    </source>
</evidence>
<evidence type="ECO:0000256" key="13">
    <source>
        <dbReference type="ARBA" id="ARBA00030885"/>
    </source>
</evidence>
<dbReference type="InterPro" id="IPR003812">
    <property type="entry name" value="Fido"/>
</dbReference>
<keyword evidence="7" id="KW-0677">Repeat</keyword>
<evidence type="ECO:0000256" key="8">
    <source>
        <dbReference type="ARBA" id="ARBA00022741"/>
    </source>
</evidence>
<feature type="site" description="Important for autoinhibition of adenylyltransferase activity" evidence="20">
    <location>
        <position position="285"/>
    </location>
</feature>
<dbReference type="EC" id="2.7.7.108" evidence="14"/>
<dbReference type="GO" id="GO:0016020">
    <property type="term" value="C:membrane"/>
    <property type="evidence" value="ECO:0007669"/>
    <property type="project" value="UniProtKB-SubCell"/>
</dbReference>
<comment type="catalytic activity">
    <reaction evidence="15">
        <text>L-threonyl-[protein] + ATP = 3-O-(5'-adenylyl)-L-threonyl-[protein] + diphosphate</text>
        <dbReference type="Rhea" id="RHEA:54292"/>
        <dbReference type="Rhea" id="RHEA-COMP:11060"/>
        <dbReference type="Rhea" id="RHEA-COMP:13847"/>
        <dbReference type="ChEBI" id="CHEBI:30013"/>
        <dbReference type="ChEBI" id="CHEBI:30616"/>
        <dbReference type="ChEBI" id="CHEBI:33019"/>
        <dbReference type="ChEBI" id="CHEBI:138113"/>
        <dbReference type="EC" id="2.7.7.108"/>
    </reaction>
</comment>
<dbReference type="PANTHER" id="PTHR13504:SF34">
    <property type="entry name" value="PROTEIN ADENYLYLTRANSFERASE FICD"/>
    <property type="match status" value="1"/>
</dbReference>
<comment type="similarity">
    <text evidence="2">Belongs to the fic family.</text>
</comment>
<feature type="binding site" evidence="19">
    <location>
        <begin position="450"/>
        <end position="451"/>
    </location>
    <ligand>
        <name>ATP</name>
        <dbReference type="ChEBI" id="CHEBI:30616"/>
    </ligand>
</feature>
<dbReference type="SUPFAM" id="SSF48452">
    <property type="entry name" value="TPR-like"/>
    <property type="match status" value="1"/>
</dbReference>
<evidence type="ECO:0000256" key="20">
    <source>
        <dbReference type="PIRSR" id="PIRSR640198-3"/>
    </source>
</evidence>
<keyword evidence="10 19" id="KW-0067">ATP-binding</keyword>
<comment type="subcellular location">
    <subcellularLocation>
        <location evidence="1">Membrane</location>
        <topology evidence="1">Single-pass membrane protein</topology>
    </subcellularLocation>
</comment>
<dbReference type="OrthoDB" id="439046at2759"/>
<feature type="domain" description="Fido" evidence="24">
    <location>
        <begin position="336"/>
        <end position="471"/>
    </location>
</feature>
<evidence type="ECO:0000256" key="2">
    <source>
        <dbReference type="ARBA" id="ARBA00009742"/>
    </source>
</evidence>
<evidence type="ECO:0000256" key="19">
    <source>
        <dbReference type="PIRSR" id="PIRSR640198-2"/>
    </source>
</evidence>
<evidence type="ECO:0000313" key="26">
    <source>
        <dbReference type="Proteomes" id="UP000677054"/>
    </source>
</evidence>
<feature type="binding site" evidence="19">
    <location>
        <begin position="367"/>
        <end position="370"/>
    </location>
    <ligand>
        <name>ATP</name>
        <dbReference type="ChEBI" id="CHEBI:30616"/>
    </ligand>
</feature>
<evidence type="ECO:0000256" key="22">
    <source>
        <dbReference type="PROSITE-ProRule" id="PRU00339"/>
    </source>
</evidence>
<evidence type="ECO:0000256" key="18">
    <source>
        <dbReference type="PIRSR" id="PIRSR640198-1"/>
    </source>
</evidence>
<dbReference type="PROSITE" id="PS51257">
    <property type="entry name" value="PROKAR_LIPOPROTEIN"/>
    <property type="match status" value="1"/>
</dbReference>
<evidence type="ECO:0000256" key="10">
    <source>
        <dbReference type="ARBA" id="ARBA00022840"/>
    </source>
</evidence>
<keyword evidence="26" id="KW-1185">Reference proteome</keyword>
<feature type="glycosylation site" description="N-linked (GlcNAc...) asparagine" evidence="21">
    <location>
        <position position="326"/>
    </location>
</feature>
<feature type="repeat" description="TPR" evidence="22">
    <location>
        <begin position="156"/>
        <end position="189"/>
    </location>
</feature>
<dbReference type="InterPro" id="IPR036597">
    <property type="entry name" value="Fido-like_dom_sf"/>
</dbReference>
<name>A0A7R8X8K9_9CRUS</name>
<dbReference type="EMBL" id="CAJPEV010001025">
    <property type="protein sequence ID" value="CAG0890240.1"/>
    <property type="molecule type" value="Genomic_DNA"/>
</dbReference>
<dbReference type="InterPro" id="IPR019734">
    <property type="entry name" value="TPR_rpt"/>
</dbReference>
<reference evidence="25" key="1">
    <citation type="submission" date="2020-11" db="EMBL/GenBank/DDBJ databases">
        <authorList>
            <person name="Tran Van P."/>
        </authorList>
    </citation>
    <scope>NUCLEOTIDE SEQUENCE</scope>
</reference>
<keyword evidence="5 23" id="KW-0812">Transmembrane</keyword>
<dbReference type="Gene3D" id="1.10.3290.10">
    <property type="entry name" value="Fido-like domain"/>
    <property type="match status" value="1"/>
</dbReference>
<feature type="binding site" evidence="19">
    <location>
        <position position="458"/>
    </location>
    <ligand>
        <name>ATP</name>
        <dbReference type="ChEBI" id="CHEBI:30616"/>
    </ligand>
</feature>
<dbReference type="Pfam" id="PF02661">
    <property type="entry name" value="Fic"/>
    <property type="match status" value="1"/>
</dbReference>
<evidence type="ECO:0000259" key="24">
    <source>
        <dbReference type="PROSITE" id="PS51459"/>
    </source>
</evidence>
<keyword evidence="8 19" id="KW-0547">Nucleotide-binding</keyword>
<comment type="catalytic activity">
    <reaction evidence="16">
        <text>L-tyrosyl-[protein] + ATP = O-(5'-adenylyl)-L-tyrosyl-[protein] + diphosphate</text>
        <dbReference type="Rhea" id="RHEA:54288"/>
        <dbReference type="Rhea" id="RHEA-COMP:10136"/>
        <dbReference type="Rhea" id="RHEA-COMP:13846"/>
        <dbReference type="ChEBI" id="CHEBI:30616"/>
        <dbReference type="ChEBI" id="CHEBI:33019"/>
        <dbReference type="ChEBI" id="CHEBI:46858"/>
        <dbReference type="ChEBI" id="CHEBI:83624"/>
        <dbReference type="EC" id="2.7.7.108"/>
    </reaction>
</comment>
<dbReference type="GO" id="GO:0070733">
    <property type="term" value="F:AMPylase activity"/>
    <property type="evidence" value="ECO:0007669"/>
    <property type="project" value="UniProtKB-EC"/>
</dbReference>
<evidence type="ECO:0000256" key="6">
    <source>
        <dbReference type="ARBA" id="ARBA00022695"/>
    </source>
</evidence>
<protein>
    <recommendedName>
        <fullName evidence="3">Protein adenylyltransferase Fic</fullName>
        <ecNumber evidence="14">2.7.7.108</ecNumber>
    </recommendedName>
    <alternativeName>
        <fullName evidence="13">De-AMPylase Fic</fullName>
    </alternativeName>
</protein>
<evidence type="ECO:0000256" key="21">
    <source>
        <dbReference type="PIRSR" id="PIRSR640198-4"/>
    </source>
</evidence>
<gene>
    <name evidence="25" type="ORF">DSTB1V02_LOCUS5921</name>
</gene>
<feature type="transmembrane region" description="Helical" evidence="23">
    <location>
        <begin position="21"/>
        <end position="44"/>
    </location>
</feature>
<evidence type="ECO:0000256" key="14">
    <source>
        <dbReference type="ARBA" id="ARBA00034531"/>
    </source>
</evidence>
<keyword evidence="4" id="KW-0808">Transferase</keyword>